<evidence type="ECO:0000256" key="1">
    <source>
        <dbReference type="SAM" id="Coils"/>
    </source>
</evidence>
<gene>
    <name evidence="2" type="ORF">D7024_09540</name>
</gene>
<comment type="caution">
    <text evidence="2">The sequence shown here is derived from an EMBL/GenBank/DDBJ whole genome shotgun (WGS) entry which is preliminary data.</text>
</comment>
<dbReference type="EMBL" id="RBWE01000001">
    <property type="protein sequence ID" value="RKO67168.1"/>
    <property type="molecule type" value="Genomic_DNA"/>
</dbReference>
<keyword evidence="1" id="KW-0175">Coiled coil</keyword>
<protein>
    <submittedName>
        <fullName evidence="2">DNA repair protein MmcB-related protein</fullName>
    </submittedName>
</protein>
<dbReference type="Pfam" id="PF06319">
    <property type="entry name" value="MmcB-like"/>
    <property type="match status" value="1"/>
</dbReference>
<evidence type="ECO:0000313" key="3">
    <source>
        <dbReference type="Proteomes" id="UP000271256"/>
    </source>
</evidence>
<reference evidence="2 3" key="1">
    <citation type="submission" date="2018-10" db="EMBL/GenBank/DDBJ databases">
        <authorList>
            <person name="Grouzdev D.S."/>
            <person name="Krutkina M.S."/>
            <person name="Tourova T.P."/>
            <person name="Nazina T.N."/>
        </authorList>
    </citation>
    <scope>NUCLEOTIDE SEQUENCE [LARGE SCALE GENOMIC DNA]</scope>
    <source>
        <strain evidence="2 3">435</strain>
    </source>
</reference>
<accession>A0A494WUQ5</accession>
<dbReference type="OrthoDB" id="2828561at2"/>
<sequence length="279" mass="33260">MMRKIQIRADRILRQIARRHKDELFLTEVKNGPTLFGEGLLIMDAVAVKKSWKKPCITGYEIKTSRQDFLRDNKWPYYLKYCHRLYFACPAGLIAPEEVPEDVGLIYYNPEKDCIHTKRAAAFRDIEIPWKMLYYMLICRSKSDRHPFFSSQREYLEAWVQDKAERKELGWRVRNKMTEKIEELTKRVRDLEFELSLQKREIEVFKRVKDILARYDVNIYNGEIERSLENVLSRGTPPVFRDKLRVIAREVEKLMKLTERITCLPAEQLTYSAINEGDQ</sequence>
<dbReference type="Proteomes" id="UP000271256">
    <property type="component" value="Unassembled WGS sequence"/>
</dbReference>
<evidence type="ECO:0000313" key="2">
    <source>
        <dbReference type="EMBL" id="RKO67168.1"/>
    </source>
</evidence>
<proteinExistence type="predicted"/>
<feature type="coiled-coil region" evidence="1">
    <location>
        <begin position="174"/>
        <end position="201"/>
    </location>
</feature>
<organism evidence="2 3">
    <name type="scientific">Desulfofundulus salinus</name>
    <dbReference type="NCBI Taxonomy" id="2419843"/>
    <lineage>
        <taxon>Bacteria</taxon>
        <taxon>Bacillati</taxon>
        <taxon>Bacillota</taxon>
        <taxon>Clostridia</taxon>
        <taxon>Eubacteriales</taxon>
        <taxon>Peptococcaceae</taxon>
        <taxon>Desulfofundulus</taxon>
    </lineage>
</organism>
<keyword evidence="3" id="KW-1185">Reference proteome</keyword>
<dbReference type="InterPro" id="IPR009394">
    <property type="entry name" value="MmcB-like"/>
</dbReference>
<name>A0A494WUQ5_9FIRM</name>
<dbReference type="AlphaFoldDB" id="A0A494WUQ5"/>